<dbReference type="HAMAP" id="MF_00087">
    <property type="entry name" value="Glu_tRNA_reductase"/>
    <property type="match status" value="1"/>
</dbReference>
<evidence type="ECO:0000313" key="10">
    <source>
        <dbReference type="EMBL" id="NME67470.1"/>
    </source>
</evidence>
<dbReference type="RefSeq" id="WP_169655807.1">
    <property type="nucleotide sequence ID" value="NZ_JABANE010000011.1"/>
</dbReference>
<sequence length="344" mass="39462">MTADLKLFSISHAKANVEIREKFALNTQEIKHLLHQLKEVLSINEAMIYSSCNRTEIYYSSDTLQTSDILQVLCAYKCLIPSEKYREYVEEKENEATVRHLLCTGIGLNSTLLGDHQIFGQLKKSFEIAKEVGMVKTLLNSLMERLIQFYQRVSSETEYNYGITSNSYAAANIIQKEYNKNSNKKVLIIGVGEMGSDVCYFLNKFNTKNVWVTNRTMKKAKEMSRTYGFNCIDYGLHSKKLHMFDIVLTTARQQAYSYKNIHFNNKPPQLVIDLCSPRTVSTEVCSLGTKLLNVDDLGQQTDHTILRRKRTIPQVEAIIKEETTYFMENFNQAIFIPTMSNATA</sequence>
<evidence type="ECO:0000259" key="8">
    <source>
        <dbReference type="Pfam" id="PF01488"/>
    </source>
</evidence>
<organism evidence="10 11">
    <name type="scientific">Flammeovirga aprica JL-4</name>
    <dbReference type="NCBI Taxonomy" id="694437"/>
    <lineage>
        <taxon>Bacteria</taxon>
        <taxon>Pseudomonadati</taxon>
        <taxon>Bacteroidota</taxon>
        <taxon>Cytophagia</taxon>
        <taxon>Cytophagales</taxon>
        <taxon>Flammeovirgaceae</taxon>
        <taxon>Flammeovirga</taxon>
    </lineage>
</organism>
<dbReference type="PANTHER" id="PTHR43013:SF1">
    <property type="entry name" value="GLUTAMYL-TRNA REDUCTASE"/>
    <property type="match status" value="1"/>
</dbReference>
<evidence type="ECO:0000313" key="11">
    <source>
        <dbReference type="Proteomes" id="UP000576082"/>
    </source>
</evidence>
<dbReference type="Gene3D" id="3.30.460.30">
    <property type="entry name" value="Glutamyl-tRNA reductase, N-terminal domain"/>
    <property type="match status" value="1"/>
</dbReference>
<dbReference type="SUPFAM" id="SSF69742">
    <property type="entry name" value="Glutamyl tRNA-reductase catalytic, N-terminal domain"/>
    <property type="match status" value="1"/>
</dbReference>
<dbReference type="Proteomes" id="UP000576082">
    <property type="component" value="Unassembled WGS sequence"/>
</dbReference>
<comment type="domain">
    <text evidence="4">Possesses an unusual extended V-shaped dimeric structure with each monomer consisting of three distinct domains arranged along a curved 'spinal' alpha-helix. The N-terminal catalytic domain specifically recognizes the glutamate moiety of the substrate. The second domain is the NADPH-binding domain, and the third C-terminal domain is responsible for dimerization.</text>
</comment>
<feature type="binding site" evidence="4 6">
    <location>
        <begin position="190"/>
        <end position="195"/>
    </location>
    <ligand>
        <name>NADP(+)</name>
        <dbReference type="ChEBI" id="CHEBI:58349"/>
    </ligand>
</feature>
<dbReference type="GO" id="GO:0008883">
    <property type="term" value="F:glutamyl-tRNA reductase activity"/>
    <property type="evidence" value="ECO:0007669"/>
    <property type="project" value="UniProtKB-UniRule"/>
</dbReference>
<evidence type="ECO:0000256" key="5">
    <source>
        <dbReference type="PIRSR" id="PIRSR000445-1"/>
    </source>
</evidence>
<evidence type="ECO:0000256" key="1">
    <source>
        <dbReference type="ARBA" id="ARBA00022857"/>
    </source>
</evidence>
<evidence type="ECO:0000256" key="3">
    <source>
        <dbReference type="ARBA" id="ARBA00023244"/>
    </source>
</evidence>
<reference evidence="10 11" key="1">
    <citation type="submission" date="2020-04" db="EMBL/GenBank/DDBJ databases">
        <title>Flammeovirga sp. SR4, a novel species isolated from seawater.</title>
        <authorList>
            <person name="Wang X."/>
        </authorList>
    </citation>
    <scope>NUCLEOTIDE SEQUENCE [LARGE SCALE GENOMIC DNA]</scope>
    <source>
        <strain evidence="10 11">ATCC 23126</strain>
    </source>
</reference>
<comment type="catalytic activity">
    <reaction evidence="4">
        <text>(S)-4-amino-5-oxopentanoate + tRNA(Glu) + NADP(+) = L-glutamyl-tRNA(Glu) + NADPH + H(+)</text>
        <dbReference type="Rhea" id="RHEA:12344"/>
        <dbReference type="Rhea" id="RHEA-COMP:9663"/>
        <dbReference type="Rhea" id="RHEA-COMP:9680"/>
        <dbReference type="ChEBI" id="CHEBI:15378"/>
        <dbReference type="ChEBI" id="CHEBI:57501"/>
        <dbReference type="ChEBI" id="CHEBI:57783"/>
        <dbReference type="ChEBI" id="CHEBI:58349"/>
        <dbReference type="ChEBI" id="CHEBI:78442"/>
        <dbReference type="ChEBI" id="CHEBI:78520"/>
        <dbReference type="EC" id="1.2.1.70"/>
    </reaction>
</comment>
<evidence type="ECO:0000256" key="7">
    <source>
        <dbReference type="PIRSR" id="PIRSR000445-4"/>
    </source>
</evidence>
<keyword evidence="3 4" id="KW-0627">Porphyrin biosynthesis</keyword>
<dbReference type="SUPFAM" id="SSF51735">
    <property type="entry name" value="NAD(P)-binding Rossmann-fold domains"/>
    <property type="match status" value="1"/>
</dbReference>
<feature type="binding site" evidence="4">
    <location>
        <begin position="115"/>
        <end position="117"/>
    </location>
    <ligand>
        <name>substrate</name>
    </ligand>
</feature>
<protein>
    <recommendedName>
        <fullName evidence="4">Glutamyl-tRNA reductase</fullName>
        <shortName evidence="4">GluTR</shortName>
        <ecNumber evidence="4">1.2.1.70</ecNumber>
    </recommendedName>
</protein>
<comment type="function">
    <text evidence="4">Catalyzes the NADPH-dependent reduction of glutamyl-tRNA(Glu) to glutamate 1-semialdehyde (GSA).</text>
</comment>
<feature type="site" description="Important for activity" evidence="4 7">
    <location>
        <position position="100"/>
    </location>
</feature>
<feature type="binding site" evidence="4">
    <location>
        <position position="110"/>
    </location>
    <ligand>
        <name>substrate</name>
    </ligand>
</feature>
<dbReference type="UniPathway" id="UPA00251">
    <property type="reaction ID" value="UER00316"/>
</dbReference>
<dbReference type="NCBIfam" id="TIGR01035">
    <property type="entry name" value="hemA"/>
    <property type="match status" value="1"/>
</dbReference>
<comment type="caution">
    <text evidence="10">The sequence shown here is derived from an EMBL/GenBank/DDBJ whole genome shotgun (WGS) entry which is preliminary data.</text>
</comment>
<dbReference type="InterPro" id="IPR036343">
    <property type="entry name" value="GluRdtase_N_sf"/>
</dbReference>
<feature type="domain" description="Glutamyl-tRNA reductase N-terminal" evidence="9">
    <location>
        <begin position="9"/>
        <end position="157"/>
    </location>
</feature>
<accession>A0A7X9RSP0</accession>
<keyword evidence="2 4" id="KW-0560">Oxidoreductase</keyword>
<proteinExistence type="inferred from homology"/>
<comment type="subunit">
    <text evidence="4">Homodimer.</text>
</comment>
<feature type="domain" description="Quinate/shikimate 5-dehydrogenase/glutamyl-tRNA reductase" evidence="8">
    <location>
        <begin position="174"/>
        <end position="298"/>
    </location>
</feature>
<evidence type="ECO:0000256" key="6">
    <source>
        <dbReference type="PIRSR" id="PIRSR000445-3"/>
    </source>
</evidence>
<comment type="caution">
    <text evidence="4">Lacks conserved residue(s) required for the propagation of feature annotation.</text>
</comment>
<comment type="pathway">
    <text evidence="4">Porphyrin-containing compound metabolism; protoporphyrin-IX biosynthesis; 5-aminolevulinate from L-glutamyl-tRNA(Glu): step 1/2.</text>
</comment>
<dbReference type="PANTHER" id="PTHR43013">
    <property type="entry name" value="GLUTAMYL-TRNA REDUCTASE"/>
    <property type="match status" value="1"/>
</dbReference>
<dbReference type="AlphaFoldDB" id="A0A7X9RSP0"/>
<name>A0A7X9RSP0_9BACT</name>
<dbReference type="GO" id="GO:0019353">
    <property type="term" value="P:protoporphyrinogen IX biosynthetic process from glutamate"/>
    <property type="evidence" value="ECO:0007669"/>
    <property type="project" value="TreeGrafter"/>
</dbReference>
<keyword evidence="1 4" id="KW-0521">NADP</keyword>
<evidence type="ECO:0000256" key="4">
    <source>
        <dbReference type="HAMAP-Rule" id="MF_00087"/>
    </source>
</evidence>
<evidence type="ECO:0000256" key="2">
    <source>
        <dbReference type="ARBA" id="ARBA00023002"/>
    </source>
</evidence>
<dbReference type="Pfam" id="PF05201">
    <property type="entry name" value="GlutR_N"/>
    <property type="match status" value="1"/>
</dbReference>
<dbReference type="InterPro" id="IPR036291">
    <property type="entry name" value="NAD(P)-bd_dom_sf"/>
</dbReference>
<dbReference type="InterPro" id="IPR015895">
    <property type="entry name" value="4pyrrol_synth_GluRdtase_N"/>
</dbReference>
<dbReference type="InterPro" id="IPR000343">
    <property type="entry name" value="4pyrrol_synth_GluRdtase"/>
</dbReference>
<dbReference type="PIRSF" id="PIRSF000445">
    <property type="entry name" value="4pyrrol_synth_GluRdtase"/>
    <property type="match status" value="1"/>
</dbReference>
<feature type="binding site" evidence="4">
    <location>
        <position position="121"/>
    </location>
    <ligand>
        <name>substrate</name>
    </ligand>
</feature>
<dbReference type="EC" id="1.2.1.70" evidence="4"/>
<dbReference type="Pfam" id="PF01488">
    <property type="entry name" value="Shikimate_DH"/>
    <property type="match status" value="1"/>
</dbReference>
<dbReference type="EMBL" id="JABANE010000011">
    <property type="protein sequence ID" value="NME67470.1"/>
    <property type="molecule type" value="Genomic_DNA"/>
</dbReference>
<comment type="similarity">
    <text evidence="4">Belongs to the glutamyl-tRNA reductase family.</text>
</comment>
<dbReference type="InterPro" id="IPR006151">
    <property type="entry name" value="Shikm_DH/Glu-tRNA_Rdtase"/>
</dbReference>
<feature type="active site" description="Nucleophile" evidence="4 5">
    <location>
        <position position="52"/>
    </location>
</feature>
<evidence type="ECO:0000259" key="9">
    <source>
        <dbReference type="Pfam" id="PF05201"/>
    </source>
</evidence>
<gene>
    <name evidence="4 10" type="primary">hemA</name>
    <name evidence="10" type="ORF">HHU12_05785</name>
</gene>
<dbReference type="GO" id="GO:0050661">
    <property type="term" value="F:NADP binding"/>
    <property type="evidence" value="ECO:0007669"/>
    <property type="project" value="InterPro"/>
</dbReference>
<keyword evidence="11" id="KW-1185">Reference proteome</keyword>
<comment type="miscellaneous">
    <text evidence="4">During catalysis, the active site Cys acts as a nucleophile attacking the alpha-carbonyl group of tRNA-bound glutamate with the formation of a thioester intermediate between enzyme and glutamate, and the concomitant release of tRNA(Glu). The thioester intermediate is finally reduced by direct hydride transfer from NADPH, to form the product GSA.</text>
</comment>
<dbReference type="Gene3D" id="3.40.50.720">
    <property type="entry name" value="NAD(P)-binding Rossmann-like Domain"/>
    <property type="match status" value="1"/>
</dbReference>